<evidence type="ECO:0000313" key="2">
    <source>
        <dbReference type="EMBL" id="KAE8253077.1"/>
    </source>
</evidence>
<dbReference type="EMBL" id="LWDD02001055">
    <property type="protein sequence ID" value="KAE8253077.1"/>
    <property type="molecule type" value="Genomic_DNA"/>
</dbReference>
<sequence>MSSQASTSSSVRGRRGRRGGHGGHGQTLCASLGAVSTPSSPYRQQANSVERVVQTVHRVLQVMALPSKAHWDRRLLPSVKLAINSSPSSVTGHRRFDLVFISHPTVVHGIFDAEEHLGVGSFAERLSAAQDRLAEARQHITTARLEQKRRYDSRRTTPTLIVPGMSAWVRLRDRPCPLPIRNRQPMCSVRLSLYVGL</sequence>
<gene>
    <name evidence="2" type="ORF">A4X03_0g5992</name>
</gene>
<feature type="compositionally biased region" description="Basic residues" evidence="1">
    <location>
        <begin position="12"/>
        <end position="21"/>
    </location>
</feature>
<feature type="compositionally biased region" description="Polar residues" evidence="1">
    <location>
        <begin position="34"/>
        <end position="46"/>
    </location>
</feature>
<dbReference type="AlphaFoldDB" id="A0A177SX77"/>
<protein>
    <recommendedName>
        <fullName evidence="4">Integrase catalytic domain-containing protein</fullName>
    </recommendedName>
</protein>
<dbReference type="Proteomes" id="UP000077671">
    <property type="component" value="Unassembled WGS sequence"/>
</dbReference>
<proteinExistence type="predicted"/>
<dbReference type="InterPro" id="IPR036397">
    <property type="entry name" value="RNaseH_sf"/>
</dbReference>
<feature type="compositionally biased region" description="Polar residues" evidence="1">
    <location>
        <begin position="1"/>
        <end position="11"/>
    </location>
</feature>
<feature type="region of interest" description="Disordered" evidence="1">
    <location>
        <begin position="1"/>
        <end position="46"/>
    </location>
</feature>
<reference evidence="2" key="1">
    <citation type="submission" date="2016-04" db="EMBL/GenBank/DDBJ databases">
        <authorList>
            <person name="Nguyen H.D."/>
            <person name="Kesanakurti P."/>
            <person name="Cullis J."/>
            <person name="Levesque C.A."/>
            <person name="Hambleton S."/>
        </authorList>
    </citation>
    <scope>NUCLEOTIDE SEQUENCE</scope>
    <source>
        <strain evidence="2">DAOMC 238032</strain>
    </source>
</reference>
<dbReference type="GO" id="GO:0003676">
    <property type="term" value="F:nucleic acid binding"/>
    <property type="evidence" value="ECO:0007669"/>
    <property type="project" value="InterPro"/>
</dbReference>
<accession>A0A177SX77</accession>
<dbReference type="Gene3D" id="3.30.420.10">
    <property type="entry name" value="Ribonuclease H-like superfamily/Ribonuclease H"/>
    <property type="match status" value="1"/>
</dbReference>
<dbReference type="SUPFAM" id="SSF53098">
    <property type="entry name" value="Ribonuclease H-like"/>
    <property type="match status" value="1"/>
</dbReference>
<name>A0A177SX77_9BASI</name>
<evidence type="ECO:0000313" key="3">
    <source>
        <dbReference type="Proteomes" id="UP000077671"/>
    </source>
</evidence>
<comment type="caution">
    <text evidence="2">The sequence shown here is derived from an EMBL/GenBank/DDBJ whole genome shotgun (WGS) entry which is preliminary data.</text>
</comment>
<reference evidence="2" key="2">
    <citation type="journal article" date="2019" name="IMA Fungus">
        <title>Genome sequencing and comparison of five Tilletia species to identify candidate genes for the detection of regulated species infecting wheat.</title>
        <authorList>
            <person name="Nguyen H.D.T."/>
            <person name="Sultana T."/>
            <person name="Kesanakurti P."/>
            <person name="Hambleton S."/>
        </authorList>
    </citation>
    <scope>NUCLEOTIDE SEQUENCE</scope>
    <source>
        <strain evidence="2">DAOMC 238032</strain>
    </source>
</reference>
<evidence type="ECO:0000256" key="1">
    <source>
        <dbReference type="SAM" id="MobiDB-lite"/>
    </source>
</evidence>
<dbReference type="InterPro" id="IPR012337">
    <property type="entry name" value="RNaseH-like_sf"/>
</dbReference>
<evidence type="ECO:0008006" key="4">
    <source>
        <dbReference type="Google" id="ProtNLM"/>
    </source>
</evidence>
<organism evidence="2 3">
    <name type="scientific">Tilletia caries</name>
    <name type="common">wheat bunt fungus</name>
    <dbReference type="NCBI Taxonomy" id="13290"/>
    <lineage>
        <taxon>Eukaryota</taxon>
        <taxon>Fungi</taxon>
        <taxon>Dikarya</taxon>
        <taxon>Basidiomycota</taxon>
        <taxon>Ustilaginomycotina</taxon>
        <taxon>Exobasidiomycetes</taxon>
        <taxon>Tilletiales</taxon>
        <taxon>Tilletiaceae</taxon>
        <taxon>Tilletia</taxon>
    </lineage>
</organism>